<dbReference type="Proteomes" id="UP000470875">
    <property type="component" value="Unassembled WGS sequence"/>
</dbReference>
<evidence type="ECO:0000313" key="3">
    <source>
        <dbReference type="Proteomes" id="UP000470875"/>
    </source>
</evidence>
<dbReference type="RefSeq" id="WP_154545169.1">
    <property type="nucleotide sequence ID" value="NZ_VULO01000008.1"/>
</dbReference>
<comment type="caution">
    <text evidence="2">The sequence shown here is derived from an EMBL/GenBank/DDBJ whole genome shotgun (WGS) entry which is preliminary data.</text>
</comment>
<feature type="transmembrane region" description="Helical" evidence="1">
    <location>
        <begin position="89"/>
        <end position="111"/>
    </location>
</feature>
<evidence type="ECO:0000256" key="1">
    <source>
        <dbReference type="SAM" id="Phobius"/>
    </source>
</evidence>
<evidence type="ECO:0000313" key="2">
    <source>
        <dbReference type="EMBL" id="MSS84627.1"/>
    </source>
</evidence>
<gene>
    <name evidence="2" type="ORF">FYJ24_07585</name>
</gene>
<dbReference type="Pfam" id="PF05437">
    <property type="entry name" value="AzlD"/>
    <property type="match status" value="1"/>
</dbReference>
<proteinExistence type="predicted"/>
<accession>A0A6N7VS66</accession>
<dbReference type="AlphaFoldDB" id="A0A6N7VS66"/>
<sequence length="112" mass="12122">MPSPTYLIVSIVVAASVTWLLRSVPFAMLAPLRRSKILGFLGDHMPLAIMVILVAYTLRDLDVFSPSAVVPAAVALLITATLQLWRSNMILSVLCGTAVYVVMSSLVAAYMR</sequence>
<keyword evidence="1" id="KW-1133">Transmembrane helix</keyword>
<feature type="transmembrane region" description="Helical" evidence="1">
    <location>
        <begin position="37"/>
        <end position="58"/>
    </location>
</feature>
<keyword evidence="1" id="KW-0472">Membrane</keyword>
<name>A0A6N7VS66_9ACTO</name>
<keyword evidence="1" id="KW-0812">Transmembrane</keyword>
<protein>
    <submittedName>
        <fullName evidence="2">Branched-chain amino acid ABC transporter</fullName>
    </submittedName>
</protein>
<dbReference type="PIRSF" id="PIRSF003203">
    <property type="entry name" value="AzlD"/>
    <property type="match status" value="1"/>
</dbReference>
<feature type="transmembrane region" description="Helical" evidence="1">
    <location>
        <begin position="64"/>
        <end position="82"/>
    </location>
</feature>
<reference evidence="2 3" key="1">
    <citation type="submission" date="2019-08" db="EMBL/GenBank/DDBJ databases">
        <title>In-depth cultivation of the pig gut microbiome towards novel bacterial diversity and tailored functional studies.</title>
        <authorList>
            <person name="Wylensek D."/>
            <person name="Hitch T.C.A."/>
            <person name="Clavel T."/>
        </authorList>
    </citation>
    <scope>NUCLEOTIDE SEQUENCE [LARGE SCALE GENOMIC DNA]</scope>
    <source>
        <strain evidence="2 3">WB03_NA08</strain>
    </source>
</reference>
<feature type="transmembrane region" description="Helical" evidence="1">
    <location>
        <begin position="6"/>
        <end position="25"/>
    </location>
</feature>
<keyword evidence="3" id="KW-1185">Reference proteome</keyword>
<organism evidence="2 3">
    <name type="scientific">Scrofimicrobium canadense</name>
    <dbReference type="NCBI Taxonomy" id="2652290"/>
    <lineage>
        <taxon>Bacteria</taxon>
        <taxon>Bacillati</taxon>
        <taxon>Actinomycetota</taxon>
        <taxon>Actinomycetes</taxon>
        <taxon>Actinomycetales</taxon>
        <taxon>Actinomycetaceae</taxon>
        <taxon>Scrofimicrobium</taxon>
    </lineage>
</organism>
<dbReference type="EMBL" id="VULO01000008">
    <property type="protein sequence ID" value="MSS84627.1"/>
    <property type="molecule type" value="Genomic_DNA"/>
</dbReference>
<dbReference type="InterPro" id="IPR008407">
    <property type="entry name" value="Brnchd-chn_aa_trnsp_AzlD"/>
</dbReference>